<feature type="transmembrane region" description="Helical" evidence="9">
    <location>
        <begin position="111"/>
        <end position="129"/>
    </location>
</feature>
<dbReference type="PROSITE" id="PS50262">
    <property type="entry name" value="G_PROTEIN_RECEP_F1_2"/>
    <property type="match status" value="1"/>
</dbReference>
<evidence type="ECO:0000256" key="6">
    <source>
        <dbReference type="ARBA" id="ARBA00023170"/>
    </source>
</evidence>
<dbReference type="Gene3D" id="1.20.1070.10">
    <property type="entry name" value="Rhodopsin 7-helix transmembrane proteins"/>
    <property type="match status" value="1"/>
</dbReference>
<feature type="region of interest" description="Disordered" evidence="8">
    <location>
        <begin position="281"/>
        <end position="300"/>
    </location>
</feature>
<dbReference type="CDD" id="cd00637">
    <property type="entry name" value="7tm_classA_rhodopsin-like"/>
    <property type="match status" value="1"/>
</dbReference>
<evidence type="ECO:0000259" key="10">
    <source>
        <dbReference type="PROSITE" id="PS50262"/>
    </source>
</evidence>
<dbReference type="Pfam" id="PF00001">
    <property type="entry name" value="7tm_1"/>
    <property type="match status" value="1"/>
</dbReference>
<dbReference type="PANTHER" id="PTHR24238">
    <property type="entry name" value="G-PROTEIN COUPLED RECEPTOR"/>
    <property type="match status" value="1"/>
</dbReference>
<keyword evidence="6" id="KW-0675">Receptor</keyword>
<proteinExistence type="predicted"/>
<evidence type="ECO:0000256" key="3">
    <source>
        <dbReference type="ARBA" id="ARBA00022989"/>
    </source>
</evidence>
<keyword evidence="12" id="KW-1185">Reference proteome</keyword>
<feature type="transmembrane region" description="Helical" evidence="9">
    <location>
        <begin position="71"/>
        <end position="91"/>
    </location>
</feature>
<dbReference type="EMBL" id="CP111024">
    <property type="protein sequence ID" value="WAR24466.1"/>
    <property type="molecule type" value="Genomic_DNA"/>
</dbReference>
<keyword evidence="5 9" id="KW-0472">Membrane</keyword>
<feature type="transmembrane region" description="Helical" evidence="9">
    <location>
        <begin position="189"/>
        <end position="211"/>
    </location>
</feature>
<evidence type="ECO:0000256" key="4">
    <source>
        <dbReference type="ARBA" id="ARBA00023040"/>
    </source>
</evidence>
<feature type="transmembrane region" description="Helical" evidence="9">
    <location>
        <begin position="346"/>
        <end position="369"/>
    </location>
</feature>
<evidence type="ECO:0000256" key="1">
    <source>
        <dbReference type="ARBA" id="ARBA00004141"/>
    </source>
</evidence>
<organism evidence="11 12">
    <name type="scientific">Mya arenaria</name>
    <name type="common">Soft-shell clam</name>
    <dbReference type="NCBI Taxonomy" id="6604"/>
    <lineage>
        <taxon>Eukaryota</taxon>
        <taxon>Metazoa</taxon>
        <taxon>Spiralia</taxon>
        <taxon>Lophotrochozoa</taxon>
        <taxon>Mollusca</taxon>
        <taxon>Bivalvia</taxon>
        <taxon>Autobranchia</taxon>
        <taxon>Heteroconchia</taxon>
        <taxon>Euheterodonta</taxon>
        <taxon>Imparidentia</taxon>
        <taxon>Neoheterodontei</taxon>
        <taxon>Myida</taxon>
        <taxon>Myoidea</taxon>
        <taxon>Myidae</taxon>
        <taxon>Mya</taxon>
    </lineage>
</organism>
<dbReference type="InterPro" id="IPR017452">
    <property type="entry name" value="GPCR_Rhodpsn_7TM"/>
</dbReference>
<feature type="domain" description="G-protein coupled receptors family 1 profile" evidence="10">
    <location>
        <begin position="51"/>
        <end position="366"/>
    </location>
</feature>
<feature type="compositionally biased region" description="Basic and acidic residues" evidence="8">
    <location>
        <begin position="281"/>
        <end position="290"/>
    </location>
</feature>
<keyword evidence="3 9" id="KW-1133">Transmembrane helix</keyword>
<feature type="transmembrane region" description="Helical" evidence="9">
    <location>
        <begin position="136"/>
        <end position="157"/>
    </location>
</feature>
<evidence type="ECO:0000313" key="12">
    <source>
        <dbReference type="Proteomes" id="UP001164746"/>
    </source>
</evidence>
<keyword evidence="4" id="KW-0297">G-protein coupled receptor</keyword>
<evidence type="ECO:0000256" key="7">
    <source>
        <dbReference type="ARBA" id="ARBA00023224"/>
    </source>
</evidence>
<dbReference type="SUPFAM" id="SSF81321">
    <property type="entry name" value="Family A G protein-coupled receptor-like"/>
    <property type="match status" value="1"/>
</dbReference>
<evidence type="ECO:0000256" key="2">
    <source>
        <dbReference type="ARBA" id="ARBA00022692"/>
    </source>
</evidence>
<dbReference type="Proteomes" id="UP001164746">
    <property type="component" value="Chromosome 13"/>
</dbReference>
<name>A0ABY7FUE3_MYAAR</name>
<gene>
    <name evidence="11" type="ORF">MAR_038135</name>
</gene>
<protein>
    <submittedName>
        <fullName evidence="11">5HT1F-like protein</fullName>
    </submittedName>
</protein>
<dbReference type="PANTHER" id="PTHR24238:SF47">
    <property type="entry name" value="ECDYSTEROIDS_DOPAMINE RECEPTOR-RELATED"/>
    <property type="match status" value="1"/>
</dbReference>
<feature type="transmembrane region" description="Helical" evidence="9">
    <location>
        <begin position="37"/>
        <end position="59"/>
    </location>
</feature>
<accession>A0ABY7FUE3</accession>
<keyword evidence="2 9" id="KW-0812">Transmembrane</keyword>
<evidence type="ECO:0000256" key="8">
    <source>
        <dbReference type="SAM" id="MobiDB-lite"/>
    </source>
</evidence>
<reference evidence="11" key="1">
    <citation type="submission" date="2022-11" db="EMBL/GenBank/DDBJ databases">
        <title>Centuries of genome instability and evolution in soft-shell clam transmissible cancer (bioRxiv).</title>
        <authorList>
            <person name="Hart S.F.M."/>
            <person name="Yonemitsu M.A."/>
            <person name="Giersch R.M."/>
            <person name="Beal B.F."/>
            <person name="Arriagada G."/>
            <person name="Davis B.W."/>
            <person name="Ostrander E.A."/>
            <person name="Goff S.P."/>
            <person name="Metzger M.J."/>
        </authorList>
    </citation>
    <scope>NUCLEOTIDE SEQUENCE</scope>
    <source>
        <strain evidence="11">MELC-2E11</strain>
        <tissue evidence="11">Siphon/mantle</tissue>
    </source>
</reference>
<feature type="compositionally biased region" description="Basic residues" evidence="8">
    <location>
        <begin position="291"/>
        <end position="300"/>
    </location>
</feature>
<dbReference type="InterPro" id="IPR000276">
    <property type="entry name" value="GPCR_Rhodpsn"/>
</dbReference>
<sequence>MAINFAAPNDSTTMTNSTNSELLDSLMDEMRAAVTPVSVFVGIEMVIGFFGNLLVLYVFLFRYHHCNFRYFVLSLACLDFTSTVTTMPAEILSQQFWYTYPFPTVCTIKSFFNMFTISGEALCLFVIAVDRHRKALVLCFFIFATAILITLPVPFLFGTHNDVKLYAGRNVTVRVCEKDMAYVNSNMPFNYALSVQGILATSLLIMFILYVKIFRKISGKKTNFKRDAGFVSNSDTPRKCEKRTSVFTINEVEMPGTLAGNTSDNTSVGYATDNDSACSDAKKTAAEPVKRTTRHHKSKMPGSARRKTYISLVLTVVFLLTTALYLVLLTFITLGILETLTNMQRAFYFLGFRLVFINHVINPLVYGCLDPQFTKVLNDVKKCCRRKNT</sequence>
<feature type="transmembrane region" description="Helical" evidence="9">
    <location>
        <begin position="309"/>
        <end position="334"/>
    </location>
</feature>
<dbReference type="PRINTS" id="PR00237">
    <property type="entry name" value="GPCRRHODOPSN"/>
</dbReference>
<keyword evidence="7" id="KW-0807">Transducer</keyword>
<comment type="subcellular location">
    <subcellularLocation>
        <location evidence="1">Membrane</location>
        <topology evidence="1">Multi-pass membrane protein</topology>
    </subcellularLocation>
</comment>
<evidence type="ECO:0000256" key="5">
    <source>
        <dbReference type="ARBA" id="ARBA00023136"/>
    </source>
</evidence>
<evidence type="ECO:0000256" key="9">
    <source>
        <dbReference type="SAM" id="Phobius"/>
    </source>
</evidence>
<evidence type="ECO:0000313" key="11">
    <source>
        <dbReference type="EMBL" id="WAR24466.1"/>
    </source>
</evidence>